<comment type="caution">
    <text evidence="4">The sequence shown here is derived from an EMBL/GenBank/DDBJ whole genome shotgun (WGS) entry which is preliminary data.</text>
</comment>
<gene>
    <name evidence="4" type="ORF">LCGC14_0102280</name>
</gene>
<evidence type="ECO:0000256" key="1">
    <source>
        <dbReference type="ARBA" id="ARBA00022630"/>
    </source>
</evidence>
<dbReference type="InterPro" id="IPR051796">
    <property type="entry name" value="ISF_SsuE-like"/>
</dbReference>
<dbReference type="Gene3D" id="3.40.50.360">
    <property type="match status" value="1"/>
</dbReference>
<name>A0A0F9YEB9_9ZZZZ</name>
<proteinExistence type="predicted"/>
<evidence type="ECO:0000256" key="2">
    <source>
        <dbReference type="ARBA" id="ARBA00022643"/>
    </source>
</evidence>
<dbReference type="AlphaFoldDB" id="A0A0F9YEB9"/>
<dbReference type="EMBL" id="LAZR01000029">
    <property type="protein sequence ID" value="KKO02779.1"/>
    <property type="molecule type" value="Genomic_DNA"/>
</dbReference>
<dbReference type="PANTHER" id="PTHR43278">
    <property type="entry name" value="NAD(P)H-DEPENDENT FMN-CONTAINING OXIDOREDUCTASE YWQN-RELATED"/>
    <property type="match status" value="1"/>
</dbReference>
<reference evidence="4" key="1">
    <citation type="journal article" date="2015" name="Nature">
        <title>Complex archaea that bridge the gap between prokaryotes and eukaryotes.</title>
        <authorList>
            <person name="Spang A."/>
            <person name="Saw J.H."/>
            <person name="Jorgensen S.L."/>
            <person name="Zaremba-Niedzwiedzka K."/>
            <person name="Martijn J."/>
            <person name="Lind A.E."/>
            <person name="van Eijk R."/>
            <person name="Schleper C."/>
            <person name="Guy L."/>
            <person name="Ettema T.J."/>
        </authorList>
    </citation>
    <scope>NUCLEOTIDE SEQUENCE</scope>
</reference>
<evidence type="ECO:0000313" key="4">
    <source>
        <dbReference type="EMBL" id="KKO02779.1"/>
    </source>
</evidence>
<dbReference type="InterPro" id="IPR029039">
    <property type="entry name" value="Flavoprotein-like_sf"/>
</dbReference>
<keyword evidence="1" id="KW-0285">Flavoprotein</keyword>
<dbReference type="GO" id="GO:0016491">
    <property type="term" value="F:oxidoreductase activity"/>
    <property type="evidence" value="ECO:0007669"/>
    <property type="project" value="InterPro"/>
</dbReference>
<accession>A0A0F9YEB9</accession>
<keyword evidence="2" id="KW-0288">FMN</keyword>
<dbReference type="SUPFAM" id="SSF52218">
    <property type="entry name" value="Flavoproteins"/>
    <property type="match status" value="1"/>
</dbReference>
<feature type="domain" description="NADPH-dependent FMN reductase-like" evidence="3">
    <location>
        <begin position="133"/>
        <end position="246"/>
    </location>
</feature>
<protein>
    <recommendedName>
        <fullName evidence="3">NADPH-dependent FMN reductase-like domain-containing protein</fullName>
    </recommendedName>
</protein>
<dbReference type="Pfam" id="PF03358">
    <property type="entry name" value="FMN_red"/>
    <property type="match status" value="1"/>
</dbReference>
<dbReference type="PANTHER" id="PTHR43278:SF4">
    <property type="entry name" value="NAD(P)H-DEPENDENT FMN-CONTAINING OXIDOREDUCTASE YWQN-RELATED"/>
    <property type="match status" value="1"/>
</dbReference>
<sequence length="303" mass="34841">MKRGVYKRCKGKLDSCKGKSIKILGISSGKRSSLECARENPVSLYYLNLTLKAARRKGAETRLIDLRDLKIGACKECYSTCPAQCRFNEKTNQCDCYAFQNDYMFIDEKTALPIEEAYDKVSKKEFFEIFRDEGRFAEKDDMWQVYKAMREADGIIFATSTNYYGRPALLQTMISRLCALDGGVEELWGDGKNLKNSISYSKNPKAKYKQRLYGKWTAFINCSKEGDSVTPNLMKACSMMGMKILQLGVAYRVNWYDDPTHRTDTRESKKDEYTLSLVKHIGEEIVEQIKKSSRTYGIYSRMV</sequence>
<dbReference type="InterPro" id="IPR005025">
    <property type="entry name" value="FMN_Rdtase-like_dom"/>
</dbReference>
<organism evidence="4">
    <name type="scientific">marine sediment metagenome</name>
    <dbReference type="NCBI Taxonomy" id="412755"/>
    <lineage>
        <taxon>unclassified sequences</taxon>
        <taxon>metagenomes</taxon>
        <taxon>ecological metagenomes</taxon>
    </lineage>
</organism>
<evidence type="ECO:0000259" key="3">
    <source>
        <dbReference type="Pfam" id="PF03358"/>
    </source>
</evidence>